<sequence>MAKADINVEFVLTLTEDEAYTLRDILAHIAGYPGTRRDHATSISEALDGAGLELDFDSMGDMDGSITFTHTEG</sequence>
<name>A0A6J7W6W4_9CAUD</name>
<evidence type="ECO:0000313" key="1">
    <source>
        <dbReference type="EMBL" id="CAB5156163.1"/>
    </source>
</evidence>
<proteinExistence type="predicted"/>
<reference evidence="1" key="1">
    <citation type="submission" date="2020-05" db="EMBL/GenBank/DDBJ databases">
        <authorList>
            <person name="Chiriac C."/>
            <person name="Salcher M."/>
            <person name="Ghai R."/>
            <person name="Kavagutti S V."/>
        </authorList>
    </citation>
    <scope>NUCLEOTIDE SEQUENCE</scope>
</reference>
<gene>
    <name evidence="1" type="ORF">UFOVP149_52</name>
</gene>
<dbReference type="EMBL" id="LR798198">
    <property type="protein sequence ID" value="CAB5156163.1"/>
    <property type="molecule type" value="Genomic_DNA"/>
</dbReference>
<accession>A0A6J7W6W4</accession>
<organism evidence="1">
    <name type="scientific">uncultured Caudovirales phage</name>
    <dbReference type="NCBI Taxonomy" id="2100421"/>
    <lineage>
        <taxon>Viruses</taxon>
        <taxon>Duplodnaviria</taxon>
        <taxon>Heunggongvirae</taxon>
        <taxon>Uroviricota</taxon>
        <taxon>Caudoviricetes</taxon>
        <taxon>Peduoviridae</taxon>
        <taxon>Maltschvirus</taxon>
        <taxon>Maltschvirus maltsch</taxon>
    </lineage>
</organism>
<protein>
    <submittedName>
        <fullName evidence="1">Uncharacterized protein</fullName>
    </submittedName>
</protein>